<feature type="transmembrane region" description="Helical" evidence="1">
    <location>
        <begin position="35"/>
        <end position="57"/>
    </location>
</feature>
<feature type="transmembrane region" description="Helical" evidence="1">
    <location>
        <begin position="126"/>
        <end position="146"/>
    </location>
</feature>
<name>A0A644XDR7_9ZZZZ</name>
<sequence>MNKFEKIFCGLLIGSVLPITGFLAGWWSLTQSTNNLIIGVAAFGGLGLGLLMDTFFLKKWVANAYRMSPTILMAIYLFYSICVFGFFMGVPVFNVILALPAGLFIGASLAHLNLNPIEEKKKVHQTLTFTLLVMGFICAASAFLALRDPTTAANLEGMLRLRFTVTQPMIVALILVGGSALLLLQWGLGAWSIRWGKKIVAISQINQ</sequence>
<gene>
    <name evidence="2" type="ORF">SDC9_60600</name>
</gene>
<reference evidence="2" key="1">
    <citation type="submission" date="2019-08" db="EMBL/GenBank/DDBJ databases">
        <authorList>
            <person name="Kucharzyk K."/>
            <person name="Murdoch R.W."/>
            <person name="Higgins S."/>
            <person name="Loffler F."/>
        </authorList>
    </citation>
    <scope>NUCLEOTIDE SEQUENCE</scope>
</reference>
<feature type="transmembrane region" description="Helical" evidence="1">
    <location>
        <begin position="95"/>
        <end position="114"/>
    </location>
</feature>
<keyword evidence="1" id="KW-0812">Transmembrane</keyword>
<keyword evidence="1" id="KW-0472">Membrane</keyword>
<protein>
    <submittedName>
        <fullName evidence="2">Uncharacterized protein</fullName>
    </submittedName>
</protein>
<organism evidence="2">
    <name type="scientific">bioreactor metagenome</name>
    <dbReference type="NCBI Taxonomy" id="1076179"/>
    <lineage>
        <taxon>unclassified sequences</taxon>
        <taxon>metagenomes</taxon>
        <taxon>ecological metagenomes</taxon>
    </lineage>
</organism>
<proteinExistence type="predicted"/>
<feature type="transmembrane region" description="Helical" evidence="1">
    <location>
        <begin position="166"/>
        <end position="188"/>
    </location>
</feature>
<accession>A0A644XDR7</accession>
<evidence type="ECO:0000313" key="2">
    <source>
        <dbReference type="EMBL" id="MPM14239.1"/>
    </source>
</evidence>
<dbReference type="AlphaFoldDB" id="A0A644XDR7"/>
<feature type="transmembrane region" description="Helical" evidence="1">
    <location>
        <begin position="69"/>
        <end position="89"/>
    </location>
</feature>
<feature type="transmembrane region" description="Helical" evidence="1">
    <location>
        <begin position="7"/>
        <end position="29"/>
    </location>
</feature>
<dbReference type="EMBL" id="VSSQ01002245">
    <property type="protein sequence ID" value="MPM14239.1"/>
    <property type="molecule type" value="Genomic_DNA"/>
</dbReference>
<evidence type="ECO:0000256" key="1">
    <source>
        <dbReference type="SAM" id="Phobius"/>
    </source>
</evidence>
<keyword evidence="1" id="KW-1133">Transmembrane helix</keyword>
<comment type="caution">
    <text evidence="2">The sequence shown here is derived from an EMBL/GenBank/DDBJ whole genome shotgun (WGS) entry which is preliminary data.</text>
</comment>